<name>A0A857DER6_9FIRM</name>
<evidence type="ECO:0000313" key="2">
    <source>
        <dbReference type="EMBL" id="QGZ99302.1"/>
    </source>
</evidence>
<protein>
    <submittedName>
        <fullName evidence="2">Uncharacterized protein</fullName>
    </submittedName>
</protein>
<keyword evidence="1" id="KW-0732">Signal</keyword>
<dbReference type="EMBL" id="CP046996">
    <property type="protein sequence ID" value="QGZ99302.1"/>
    <property type="molecule type" value="Genomic_DNA"/>
</dbReference>
<proteinExistence type="predicted"/>
<dbReference type="AlphaFoldDB" id="A0A857DER6"/>
<accession>A0A857DER6</accession>
<dbReference type="SUPFAM" id="SSF53955">
    <property type="entry name" value="Lysozyme-like"/>
    <property type="match status" value="1"/>
</dbReference>
<evidence type="ECO:0000256" key="1">
    <source>
        <dbReference type="SAM" id="SignalP"/>
    </source>
</evidence>
<evidence type="ECO:0000313" key="3">
    <source>
        <dbReference type="Proteomes" id="UP000430508"/>
    </source>
</evidence>
<reference evidence="2 3" key="1">
    <citation type="submission" date="2019-12" db="EMBL/GenBank/DDBJ databases">
        <title>Sequence classification of anaerobic respiratory reductive dehalogenases: First we see many, then we see few.</title>
        <authorList>
            <person name="Molenda O."/>
            <person name="Puentes Jacome L.A."/>
            <person name="Cao X."/>
            <person name="Nesbo C.L."/>
            <person name="Tang S."/>
            <person name="Morson N."/>
            <person name="Patron J."/>
            <person name="Lomheim L."/>
            <person name="Wishart D.S."/>
            <person name="Edwards E.A."/>
        </authorList>
    </citation>
    <scope>NUCLEOTIDE SEQUENCE [LARGE SCALE GENOMIC DNA]</scope>
    <source>
        <strain evidence="2 3">12DCA</strain>
    </source>
</reference>
<dbReference type="InterPro" id="IPR023346">
    <property type="entry name" value="Lysozyme-like_dom_sf"/>
</dbReference>
<feature type="signal peptide" evidence="1">
    <location>
        <begin position="1"/>
        <end position="33"/>
    </location>
</feature>
<sequence>MFQQKRIGRFLAMFLVAFTIAAQVMFVGTAAFAEDREKVSQEECNVVSAKEDQTYRQENLARIARDYQVDPEYLAYIASVEETFQLEPYELFALIAQESKYVPATNMDGGSLSYNTTQMKLATAKTAYMAITEYYHKEIPYPNGELLSADKYYATYLAGGYLKYLEDVYMNKYESYTAYRLGINGRLTFYENNGHYKSAYAVQVESLSRSFAQ</sequence>
<dbReference type="Proteomes" id="UP000430508">
    <property type="component" value="Chromosome"/>
</dbReference>
<dbReference type="RefSeq" id="WP_019224884.1">
    <property type="nucleotide sequence ID" value="NZ_CP046996.1"/>
</dbReference>
<organism evidence="2 3">
    <name type="scientific">Dehalobacter restrictus</name>
    <dbReference type="NCBI Taxonomy" id="55583"/>
    <lineage>
        <taxon>Bacteria</taxon>
        <taxon>Bacillati</taxon>
        <taxon>Bacillota</taxon>
        <taxon>Clostridia</taxon>
        <taxon>Eubacteriales</taxon>
        <taxon>Desulfitobacteriaceae</taxon>
        <taxon>Dehalobacter</taxon>
    </lineage>
</organism>
<gene>
    <name evidence="2" type="ORF">GQ588_00750</name>
</gene>
<feature type="chain" id="PRO_5032825361" evidence="1">
    <location>
        <begin position="34"/>
        <end position="213"/>
    </location>
</feature>